<evidence type="ECO:0008006" key="5">
    <source>
        <dbReference type="Google" id="ProtNLM"/>
    </source>
</evidence>
<keyword evidence="1" id="KW-0472">Membrane</keyword>
<gene>
    <name evidence="3" type="ORF">B0T25DRAFT_58259</name>
</gene>
<accession>A0AAJ0MKQ8</accession>
<feature type="transmembrane region" description="Helical" evidence="1">
    <location>
        <begin position="84"/>
        <end position="101"/>
    </location>
</feature>
<keyword evidence="2" id="KW-0732">Signal</keyword>
<dbReference type="Proteomes" id="UP001275084">
    <property type="component" value="Unassembled WGS sequence"/>
</dbReference>
<evidence type="ECO:0000256" key="2">
    <source>
        <dbReference type="SAM" id="SignalP"/>
    </source>
</evidence>
<reference evidence="3" key="1">
    <citation type="journal article" date="2023" name="Mol. Phylogenet. Evol.">
        <title>Genome-scale phylogeny and comparative genomics of the fungal order Sordariales.</title>
        <authorList>
            <person name="Hensen N."/>
            <person name="Bonometti L."/>
            <person name="Westerberg I."/>
            <person name="Brannstrom I.O."/>
            <person name="Guillou S."/>
            <person name="Cros-Aarteil S."/>
            <person name="Calhoun S."/>
            <person name="Haridas S."/>
            <person name="Kuo A."/>
            <person name="Mondo S."/>
            <person name="Pangilinan J."/>
            <person name="Riley R."/>
            <person name="LaButti K."/>
            <person name="Andreopoulos B."/>
            <person name="Lipzen A."/>
            <person name="Chen C."/>
            <person name="Yan M."/>
            <person name="Daum C."/>
            <person name="Ng V."/>
            <person name="Clum A."/>
            <person name="Steindorff A."/>
            <person name="Ohm R.A."/>
            <person name="Martin F."/>
            <person name="Silar P."/>
            <person name="Natvig D.O."/>
            <person name="Lalanne C."/>
            <person name="Gautier V."/>
            <person name="Ament-Velasquez S.L."/>
            <person name="Kruys A."/>
            <person name="Hutchinson M.I."/>
            <person name="Powell A.J."/>
            <person name="Barry K."/>
            <person name="Miller A.N."/>
            <person name="Grigoriev I.V."/>
            <person name="Debuchy R."/>
            <person name="Gladieux P."/>
            <person name="Hiltunen Thoren M."/>
            <person name="Johannesson H."/>
        </authorList>
    </citation>
    <scope>NUCLEOTIDE SEQUENCE</scope>
    <source>
        <strain evidence="3">CBS 955.72</strain>
    </source>
</reference>
<evidence type="ECO:0000313" key="4">
    <source>
        <dbReference type="Proteomes" id="UP001275084"/>
    </source>
</evidence>
<proteinExistence type="predicted"/>
<evidence type="ECO:0000313" key="3">
    <source>
        <dbReference type="EMBL" id="KAK3364066.1"/>
    </source>
</evidence>
<organism evidence="3 4">
    <name type="scientific">Lasiosphaeria hispida</name>
    <dbReference type="NCBI Taxonomy" id="260671"/>
    <lineage>
        <taxon>Eukaryota</taxon>
        <taxon>Fungi</taxon>
        <taxon>Dikarya</taxon>
        <taxon>Ascomycota</taxon>
        <taxon>Pezizomycotina</taxon>
        <taxon>Sordariomycetes</taxon>
        <taxon>Sordariomycetidae</taxon>
        <taxon>Sordariales</taxon>
        <taxon>Lasiosphaeriaceae</taxon>
        <taxon>Lasiosphaeria</taxon>
    </lineage>
</organism>
<keyword evidence="4" id="KW-1185">Reference proteome</keyword>
<evidence type="ECO:0000256" key="1">
    <source>
        <dbReference type="SAM" id="Phobius"/>
    </source>
</evidence>
<sequence length="292" mass="32497">MSYSPCSCLFIFFLFLSTPGCASHCSEGWSWIVLALVFSSSFSSCWVQGASHCSEGCLGLFSLLSCSSSFSSCWVQGASHCSEGWSWIALLLVLLFIFLLGRHQIFSVSLCTCFYKYRLTFTLQVQATFTLQVQATFTLQVQAIHIFSLAFLLPCTVSSRLTFTSFLLLFSCLALFRGRLQSEVAQASAFMHIRLLTAMQFAFSRRRSFLFPFAPFASAGSHAHSCIFSLYSILFSNAHSCTLRRRSFLCFSLPILRGRLHSGHLSLIYVSASTGSHLHVFSCFLLPCASTK</sequence>
<dbReference type="EMBL" id="JAUIQD010000001">
    <property type="protein sequence ID" value="KAK3364066.1"/>
    <property type="molecule type" value="Genomic_DNA"/>
</dbReference>
<protein>
    <recommendedName>
        <fullName evidence="5">Secreted protein</fullName>
    </recommendedName>
</protein>
<dbReference type="AlphaFoldDB" id="A0AAJ0MKQ8"/>
<reference evidence="3" key="2">
    <citation type="submission" date="2023-06" db="EMBL/GenBank/DDBJ databases">
        <authorList>
            <consortium name="Lawrence Berkeley National Laboratory"/>
            <person name="Haridas S."/>
            <person name="Hensen N."/>
            <person name="Bonometti L."/>
            <person name="Westerberg I."/>
            <person name="Brannstrom I.O."/>
            <person name="Guillou S."/>
            <person name="Cros-Aarteil S."/>
            <person name="Calhoun S."/>
            <person name="Kuo A."/>
            <person name="Mondo S."/>
            <person name="Pangilinan J."/>
            <person name="Riley R."/>
            <person name="Labutti K."/>
            <person name="Andreopoulos B."/>
            <person name="Lipzen A."/>
            <person name="Chen C."/>
            <person name="Yanf M."/>
            <person name="Daum C."/>
            <person name="Ng V."/>
            <person name="Clum A."/>
            <person name="Steindorff A."/>
            <person name="Ohm R."/>
            <person name="Martin F."/>
            <person name="Silar P."/>
            <person name="Natvig D."/>
            <person name="Lalanne C."/>
            <person name="Gautier V."/>
            <person name="Ament-Velasquez S.L."/>
            <person name="Kruys A."/>
            <person name="Hutchinson M.I."/>
            <person name="Powell A.J."/>
            <person name="Barry K."/>
            <person name="Miller A.N."/>
            <person name="Grigoriev I.V."/>
            <person name="Debuchy R."/>
            <person name="Gladieux P."/>
            <person name="Thoren M.H."/>
            <person name="Johannesson H."/>
        </authorList>
    </citation>
    <scope>NUCLEOTIDE SEQUENCE</scope>
    <source>
        <strain evidence="3">CBS 955.72</strain>
    </source>
</reference>
<keyword evidence="1" id="KW-1133">Transmembrane helix</keyword>
<keyword evidence="1" id="KW-0812">Transmembrane</keyword>
<name>A0AAJ0MKQ8_9PEZI</name>
<feature type="chain" id="PRO_5042481237" description="Secreted protein" evidence="2">
    <location>
        <begin position="23"/>
        <end position="292"/>
    </location>
</feature>
<comment type="caution">
    <text evidence="3">The sequence shown here is derived from an EMBL/GenBank/DDBJ whole genome shotgun (WGS) entry which is preliminary data.</text>
</comment>
<feature type="signal peptide" evidence="2">
    <location>
        <begin position="1"/>
        <end position="22"/>
    </location>
</feature>